<dbReference type="KEGG" id="aag:5576223"/>
<comment type="similarity">
    <text evidence="2">Belongs to the complex I NDUFB4 subunit family.</text>
</comment>
<sequence length="111" mass="12902">MANPEQQIQQEKAARRAAIRTEYWRTMTNPHGHLHGESGGVFDTGLARFQAMRVNHFEHFKPTGRTLKIGLLSTVIPIVAYAVMLKKERDAREEQYRTGQVAYKDRRFKFI</sequence>
<keyword evidence="11" id="KW-0472">Membrane</keyword>
<dbReference type="EMBL" id="CH477254">
    <property type="protein sequence ID" value="EAT45921.1"/>
    <property type="molecule type" value="Genomic_DNA"/>
</dbReference>
<proteinExistence type="inferred from homology"/>
<evidence type="ECO:0000256" key="1">
    <source>
        <dbReference type="ARBA" id="ARBA00004434"/>
    </source>
</evidence>
<dbReference type="HOGENOM" id="CLU_161586_0_0_1"/>
<keyword evidence="4" id="KW-0813">Transport</keyword>
<evidence type="ECO:0000256" key="5">
    <source>
        <dbReference type="ARBA" id="ARBA00022660"/>
    </source>
</evidence>
<keyword evidence="9" id="KW-1133">Transmembrane helix</keyword>
<evidence type="ECO:0000256" key="10">
    <source>
        <dbReference type="ARBA" id="ARBA00023128"/>
    </source>
</evidence>
<dbReference type="InterPro" id="IPR009866">
    <property type="entry name" value="NADH_UbQ_OxRdtase_NDUFB4_su"/>
</dbReference>
<keyword evidence="5" id="KW-0679">Respiratory chain</keyword>
<accession>A0A1S4F2W6</accession>
<evidence type="ECO:0000256" key="11">
    <source>
        <dbReference type="ARBA" id="ARBA00023136"/>
    </source>
</evidence>
<dbReference type="OrthoDB" id="5818798at2759"/>
<dbReference type="Pfam" id="PF07225">
    <property type="entry name" value="NDUF_B4"/>
    <property type="match status" value="1"/>
</dbReference>
<evidence type="ECO:0000313" key="14">
    <source>
        <dbReference type="EMBL" id="EAT45921.1"/>
    </source>
</evidence>
<keyword evidence="6" id="KW-0812">Transmembrane</keyword>
<evidence type="ECO:0000256" key="3">
    <source>
        <dbReference type="ARBA" id="ARBA00018681"/>
    </source>
</evidence>
<dbReference type="PANTHER" id="PTHR15469">
    <property type="entry name" value="NADH-UBIQUINONE OXIDOREDUCTASE B15 SUBUNIT"/>
    <property type="match status" value="1"/>
</dbReference>
<evidence type="ECO:0000256" key="7">
    <source>
        <dbReference type="ARBA" id="ARBA00022792"/>
    </source>
</evidence>
<reference evidence="14" key="2">
    <citation type="journal article" date="2007" name="Science">
        <title>Genome sequence of Aedes aegypti, a major arbovirus vector.</title>
        <authorList>
            <person name="Nene V."/>
            <person name="Wortman J.R."/>
            <person name="Lawson D."/>
            <person name="Haas B."/>
            <person name="Kodira C."/>
            <person name="Tu Z.J."/>
            <person name="Loftus B."/>
            <person name="Xi Z."/>
            <person name="Megy K."/>
            <person name="Grabherr M."/>
            <person name="Ren Q."/>
            <person name="Zdobnov E.M."/>
            <person name="Lobo N.F."/>
            <person name="Campbell K.S."/>
            <person name="Brown S.E."/>
            <person name="Bonaldo M.F."/>
            <person name="Zhu J."/>
            <person name="Sinkins S.P."/>
            <person name="Hogenkamp D.G."/>
            <person name="Amedeo P."/>
            <person name="Arensburger P."/>
            <person name="Atkinson P.W."/>
            <person name="Bidwell S."/>
            <person name="Biedler J."/>
            <person name="Birney E."/>
            <person name="Bruggner R.V."/>
            <person name="Costas J."/>
            <person name="Coy M.R."/>
            <person name="Crabtree J."/>
            <person name="Crawford M."/>
            <person name="Debruyn B."/>
            <person name="Decaprio D."/>
            <person name="Eiglmeier K."/>
            <person name="Eisenstadt E."/>
            <person name="El-Dorry H."/>
            <person name="Gelbart W.M."/>
            <person name="Gomes S.L."/>
            <person name="Hammond M."/>
            <person name="Hannick L.I."/>
            <person name="Hogan J.R."/>
            <person name="Holmes M.H."/>
            <person name="Jaffe D."/>
            <person name="Johnston J.S."/>
            <person name="Kennedy R.C."/>
            <person name="Koo H."/>
            <person name="Kravitz S."/>
            <person name="Kriventseva E.V."/>
            <person name="Kulp D."/>
            <person name="Labutti K."/>
            <person name="Lee E."/>
            <person name="Li S."/>
            <person name="Lovin D.D."/>
            <person name="Mao C."/>
            <person name="Mauceli E."/>
            <person name="Menck C.F."/>
            <person name="Miller J.R."/>
            <person name="Montgomery P."/>
            <person name="Mori A."/>
            <person name="Nascimento A.L."/>
            <person name="Naveira H.F."/>
            <person name="Nusbaum C."/>
            <person name="O'leary S."/>
            <person name="Orvis J."/>
            <person name="Pertea M."/>
            <person name="Quesneville H."/>
            <person name="Reidenbach K.R."/>
            <person name="Rogers Y.H."/>
            <person name="Roth C.W."/>
            <person name="Schneider J.R."/>
            <person name="Schatz M."/>
            <person name="Shumway M."/>
            <person name="Stanke M."/>
            <person name="Stinson E.O."/>
            <person name="Tubio J.M."/>
            <person name="Vanzee J.P."/>
            <person name="Verjovski-Almeida S."/>
            <person name="Werner D."/>
            <person name="White O."/>
            <person name="Wyder S."/>
            <person name="Zeng Q."/>
            <person name="Zhao Q."/>
            <person name="Zhao Y."/>
            <person name="Hill C.A."/>
            <person name="Raikhel A.S."/>
            <person name="Soares M.B."/>
            <person name="Knudson D.L."/>
            <person name="Lee N.H."/>
            <person name="Galagan J."/>
            <person name="Salzberg S.L."/>
            <person name="Paulsen I.T."/>
            <person name="Dimopoulos G."/>
            <person name="Collins F.H."/>
            <person name="Birren B."/>
            <person name="Fraser-Liggett C.M."/>
            <person name="Severson D.W."/>
        </authorList>
    </citation>
    <scope>NUCLEOTIDE SEQUENCE [LARGE SCALE GENOMIC DNA]</scope>
    <source>
        <strain evidence="14">Liverpool</strain>
    </source>
</reference>
<protein>
    <recommendedName>
        <fullName evidence="3">NADH dehydrogenase [ubiquinone] 1 beta subcomplex subunit 4</fullName>
    </recommendedName>
    <alternativeName>
        <fullName evidence="12">Complex I-B15</fullName>
    </alternativeName>
    <alternativeName>
        <fullName evidence="13">NADH-ubiquinone oxidoreductase B15 subunit</fullName>
    </alternativeName>
</protein>
<evidence type="ECO:0000256" key="13">
    <source>
        <dbReference type="ARBA" id="ARBA00030987"/>
    </source>
</evidence>
<dbReference type="AlphaFoldDB" id="A0A1S4F2W6"/>
<keyword evidence="8" id="KW-0249">Electron transport</keyword>
<comment type="subcellular location">
    <subcellularLocation>
        <location evidence="1">Mitochondrion inner membrane</location>
        <topology evidence="1">Single-pass membrane protein</topology>
    </subcellularLocation>
</comment>
<reference evidence="14" key="3">
    <citation type="submission" date="2012-09" db="EMBL/GenBank/DDBJ databases">
        <authorList>
            <consortium name="VectorBase"/>
        </authorList>
    </citation>
    <scope>NUCLEOTIDE SEQUENCE</scope>
    <source>
        <strain evidence="14">Liverpool</strain>
    </source>
</reference>
<evidence type="ECO:0000256" key="8">
    <source>
        <dbReference type="ARBA" id="ARBA00022982"/>
    </source>
</evidence>
<keyword evidence="7" id="KW-0999">Mitochondrion inner membrane</keyword>
<keyword evidence="10" id="KW-0496">Mitochondrion</keyword>
<dbReference type="PANTHER" id="PTHR15469:SF0">
    <property type="entry name" value="NADH DEHYDROGENASE [UBIQUINONE] 1 BETA SUBCOMPLEX SUBUNIT 4"/>
    <property type="match status" value="1"/>
</dbReference>
<evidence type="ECO:0000256" key="6">
    <source>
        <dbReference type="ARBA" id="ARBA00022692"/>
    </source>
</evidence>
<evidence type="ECO:0000256" key="4">
    <source>
        <dbReference type="ARBA" id="ARBA00022448"/>
    </source>
</evidence>
<evidence type="ECO:0000256" key="12">
    <source>
        <dbReference type="ARBA" id="ARBA00030212"/>
    </source>
</evidence>
<reference evidence="14" key="1">
    <citation type="submission" date="2005-10" db="EMBL/GenBank/DDBJ databases">
        <authorList>
            <person name="Loftus B.J."/>
            <person name="Nene V.M."/>
            <person name="Hannick L.I."/>
            <person name="Bidwell S."/>
            <person name="Haas B."/>
            <person name="Amedeo P."/>
            <person name="Orvis J."/>
            <person name="Wortman J.R."/>
            <person name="White O.R."/>
            <person name="Salzberg S."/>
            <person name="Shumway M."/>
            <person name="Koo H."/>
            <person name="Zhao Y."/>
            <person name="Holmes M."/>
            <person name="Miller J."/>
            <person name="Schatz M."/>
            <person name="Pop M."/>
            <person name="Pai G."/>
            <person name="Utterback T."/>
            <person name="Rogers Y.-H."/>
            <person name="Kravitz S."/>
            <person name="Fraser C.M."/>
        </authorList>
    </citation>
    <scope>NUCLEOTIDE SEQUENCE</scope>
    <source>
        <strain evidence="14">Liverpool</strain>
    </source>
</reference>
<dbReference type="GO" id="GO:0005743">
    <property type="term" value="C:mitochondrial inner membrane"/>
    <property type="evidence" value="ECO:0007669"/>
    <property type="project" value="UniProtKB-SubCell"/>
</dbReference>
<gene>
    <name evidence="14" type="ORF">AaeL_AAEL002825</name>
</gene>
<dbReference type="Proteomes" id="UP000682892">
    <property type="component" value="Chromosome 3"/>
</dbReference>
<organism evidence="14 15">
    <name type="scientific">Aedes aegypti</name>
    <name type="common">Yellowfever mosquito</name>
    <name type="synonym">Culex aegypti</name>
    <dbReference type="NCBI Taxonomy" id="7159"/>
    <lineage>
        <taxon>Eukaryota</taxon>
        <taxon>Metazoa</taxon>
        <taxon>Ecdysozoa</taxon>
        <taxon>Arthropoda</taxon>
        <taxon>Hexapoda</taxon>
        <taxon>Insecta</taxon>
        <taxon>Pterygota</taxon>
        <taxon>Neoptera</taxon>
        <taxon>Endopterygota</taxon>
        <taxon>Diptera</taxon>
        <taxon>Nematocera</taxon>
        <taxon>Culicoidea</taxon>
        <taxon>Culicidae</taxon>
        <taxon>Culicinae</taxon>
        <taxon>Aedini</taxon>
        <taxon>Aedes</taxon>
        <taxon>Stegomyia</taxon>
    </lineage>
</organism>
<evidence type="ECO:0000313" key="15">
    <source>
        <dbReference type="Proteomes" id="UP000682892"/>
    </source>
</evidence>
<dbReference type="OMA" id="NPYRHAT"/>
<evidence type="ECO:0000256" key="9">
    <source>
        <dbReference type="ARBA" id="ARBA00022989"/>
    </source>
</evidence>
<evidence type="ECO:0000256" key="2">
    <source>
        <dbReference type="ARBA" id="ARBA00007260"/>
    </source>
</evidence>
<name>A0A1S4F2W6_AEDAE</name>
<dbReference type="CTD" id="36640"/>